<dbReference type="InterPro" id="IPR053876">
    <property type="entry name" value="Phage_int_M"/>
</dbReference>
<dbReference type="RefSeq" id="WP_310062820.1">
    <property type="nucleotide sequence ID" value="NZ_JAVDVY010000002.1"/>
</dbReference>
<feature type="domain" description="Tyr recombinase" evidence="5">
    <location>
        <begin position="221"/>
        <end position="409"/>
    </location>
</feature>
<dbReference type="InterPro" id="IPR025166">
    <property type="entry name" value="Integrase_DNA_bind_dom"/>
</dbReference>
<dbReference type="Gene3D" id="3.30.160.390">
    <property type="entry name" value="Integrase, DNA-binding domain"/>
    <property type="match status" value="1"/>
</dbReference>
<dbReference type="SUPFAM" id="SSF56349">
    <property type="entry name" value="DNA breaking-rejoining enzymes"/>
    <property type="match status" value="1"/>
</dbReference>
<keyword evidence="4" id="KW-0233">DNA recombination</keyword>
<keyword evidence="7" id="KW-1185">Reference proteome</keyword>
<proteinExistence type="inferred from homology"/>
<evidence type="ECO:0000313" key="7">
    <source>
        <dbReference type="Proteomes" id="UP001251524"/>
    </source>
</evidence>
<dbReference type="PROSITE" id="PS51898">
    <property type="entry name" value="TYR_RECOMBINASE"/>
    <property type="match status" value="1"/>
</dbReference>
<evidence type="ECO:0000256" key="3">
    <source>
        <dbReference type="ARBA" id="ARBA00023125"/>
    </source>
</evidence>
<dbReference type="InterPro" id="IPR011010">
    <property type="entry name" value="DNA_brk_join_enz"/>
</dbReference>
<organism evidence="6 7">
    <name type="scientific">Lysobacter niastensis</name>
    <dbReference type="NCBI Taxonomy" id="380629"/>
    <lineage>
        <taxon>Bacteria</taxon>
        <taxon>Pseudomonadati</taxon>
        <taxon>Pseudomonadota</taxon>
        <taxon>Gammaproteobacteria</taxon>
        <taxon>Lysobacterales</taxon>
        <taxon>Lysobacteraceae</taxon>
        <taxon>Lysobacter</taxon>
    </lineage>
</organism>
<keyword evidence="2" id="KW-0229">DNA integration</keyword>
<reference evidence="6 7" key="1">
    <citation type="submission" date="2023-07" db="EMBL/GenBank/DDBJ databases">
        <title>Sorghum-associated microbial communities from plants grown in Nebraska, USA.</title>
        <authorList>
            <person name="Schachtman D."/>
        </authorList>
    </citation>
    <scope>NUCLEOTIDE SEQUENCE [LARGE SCALE GENOMIC DNA]</scope>
    <source>
        <strain evidence="6 7">BE198</strain>
    </source>
</reference>
<evidence type="ECO:0000256" key="1">
    <source>
        <dbReference type="ARBA" id="ARBA00008857"/>
    </source>
</evidence>
<gene>
    <name evidence="6" type="ORF">J2X06_002468</name>
</gene>
<dbReference type="Pfam" id="PF22022">
    <property type="entry name" value="Phage_int_M"/>
    <property type="match status" value="1"/>
</dbReference>
<dbReference type="Gene3D" id="1.10.443.10">
    <property type="entry name" value="Intergrase catalytic core"/>
    <property type="match status" value="1"/>
</dbReference>
<dbReference type="Proteomes" id="UP001251524">
    <property type="component" value="Unassembled WGS sequence"/>
</dbReference>
<dbReference type="InterPro" id="IPR050808">
    <property type="entry name" value="Phage_Integrase"/>
</dbReference>
<accession>A0ABU1WCJ4</accession>
<protein>
    <submittedName>
        <fullName evidence="6">Integrase</fullName>
    </submittedName>
</protein>
<dbReference type="CDD" id="cd00801">
    <property type="entry name" value="INT_P4_C"/>
    <property type="match status" value="1"/>
</dbReference>
<dbReference type="Pfam" id="PF13356">
    <property type="entry name" value="Arm-DNA-bind_3"/>
    <property type="match status" value="1"/>
</dbReference>
<dbReference type="PANTHER" id="PTHR30629">
    <property type="entry name" value="PROPHAGE INTEGRASE"/>
    <property type="match status" value="1"/>
</dbReference>
<dbReference type="InterPro" id="IPR013762">
    <property type="entry name" value="Integrase-like_cat_sf"/>
</dbReference>
<dbReference type="EMBL" id="JAVDVY010000002">
    <property type="protein sequence ID" value="MDR7135259.1"/>
    <property type="molecule type" value="Genomic_DNA"/>
</dbReference>
<dbReference type="PANTHER" id="PTHR30629:SF2">
    <property type="entry name" value="PROPHAGE INTEGRASE INTS-RELATED"/>
    <property type="match status" value="1"/>
</dbReference>
<keyword evidence="3" id="KW-0238">DNA-binding</keyword>
<comment type="similarity">
    <text evidence="1">Belongs to the 'phage' integrase family.</text>
</comment>
<dbReference type="InterPro" id="IPR038488">
    <property type="entry name" value="Integrase_DNA-bd_sf"/>
</dbReference>
<dbReference type="InterPro" id="IPR010998">
    <property type="entry name" value="Integrase_recombinase_N"/>
</dbReference>
<comment type="caution">
    <text evidence="6">The sequence shown here is derived from an EMBL/GenBank/DDBJ whole genome shotgun (WGS) entry which is preliminary data.</text>
</comment>
<evidence type="ECO:0000256" key="2">
    <source>
        <dbReference type="ARBA" id="ARBA00022908"/>
    </source>
</evidence>
<evidence type="ECO:0000313" key="6">
    <source>
        <dbReference type="EMBL" id="MDR7135259.1"/>
    </source>
</evidence>
<name>A0ABU1WCJ4_9GAMM</name>
<sequence length="433" mass="48287">MTHVATPLTDKAIKALKPREKPYTRNLGAGLVLWVYPNGKKYWRYRFVLEGKQTLKGLGVYPDVSLADARKTHAEARALVLKGINPVQQSKAAKKAKKEAATNTFEAVAREWVMLNKPHWSAYYLKQVETVLGRDLFPAVGAMPIRDIRAAHLRPLLKEVASRKSVPGSKRVRKRGAATVAILIRQWCGAIFNFAAAEGRVDEDRNPAQVLKGLIKRPKVQHHKHLARADLPKFMADLRALNHPEDPKLTESVKIAVELLALLWVRTAELRNADKVEFDLEGVADLGPVWRIPGHKMKMGISHYVPLPPRALQLIARQFVLSGDSPHLFPNQRTAGKVMSATTINRALGKMGWGGRLTGHGFRGTASTALHEANFNHAAIEKQLAHAERNKVAASYNHAEYWEDRRELMYFWENLLLSGGANVVSIGEAKKVA</sequence>
<evidence type="ECO:0000256" key="4">
    <source>
        <dbReference type="ARBA" id="ARBA00023172"/>
    </source>
</evidence>
<dbReference type="Gene3D" id="1.10.150.130">
    <property type="match status" value="1"/>
</dbReference>
<dbReference type="Pfam" id="PF00589">
    <property type="entry name" value="Phage_integrase"/>
    <property type="match status" value="1"/>
</dbReference>
<evidence type="ECO:0000259" key="5">
    <source>
        <dbReference type="PROSITE" id="PS51898"/>
    </source>
</evidence>
<dbReference type="InterPro" id="IPR002104">
    <property type="entry name" value="Integrase_catalytic"/>
</dbReference>